<protein>
    <submittedName>
        <fullName evidence="2">Uncharacterized protein</fullName>
    </submittedName>
</protein>
<proteinExistence type="predicted"/>
<dbReference type="EMBL" id="CAJOBC010088385">
    <property type="protein sequence ID" value="CAF4368020.1"/>
    <property type="molecule type" value="Genomic_DNA"/>
</dbReference>
<keyword evidence="5" id="KW-1185">Reference proteome</keyword>
<dbReference type="AlphaFoldDB" id="A0A815TPS0"/>
<evidence type="ECO:0000313" key="1">
    <source>
        <dbReference type="EMBL" id="CAF1362452.1"/>
    </source>
</evidence>
<dbReference type="EMBL" id="CAJNOK010023419">
    <property type="protein sequence ID" value="CAF1362452.1"/>
    <property type="molecule type" value="Genomic_DNA"/>
</dbReference>
<sequence length="130" mass="15617">MLTEFLKTETTIYSWGGRSELYDLIQYNLFEDDINIIGNFINVQQQYGDKLNYCDCEFCLQLNKDFNDKWSLQDVMAHDAKLLLNKEFTMTNQFHLGLDPRLYNQTSEQKEFRYNLTIYTISMIEEFENM</sequence>
<gene>
    <name evidence="2" type="ORF">GPM918_LOCUS36931</name>
    <name evidence="1" type="ORF">OVA965_LOCUS31303</name>
    <name evidence="4" type="ORF">SRO942_LOCUS37687</name>
    <name evidence="3" type="ORF">TMI583_LOCUS32129</name>
</gene>
<dbReference type="Proteomes" id="UP000663829">
    <property type="component" value="Unassembled WGS sequence"/>
</dbReference>
<evidence type="ECO:0000313" key="5">
    <source>
        <dbReference type="Proteomes" id="UP000663829"/>
    </source>
</evidence>
<dbReference type="Proteomes" id="UP000681722">
    <property type="component" value="Unassembled WGS sequence"/>
</dbReference>
<dbReference type="EMBL" id="CAJNOQ010022854">
    <property type="protein sequence ID" value="CAF1506803.1"/>
    <property type="molecule type" value="Genomic_DNA"/>
</dbReference>
<organism evidence="2 5">
    <name type="scientific">Didymodactylos carnosus</name>
    <dbReference type="NCBI Taxonomy" id="1234261"/>
    <lineage>
        <taxon>Eukaryota</taxon>
        <taxon>Metazoa</taxon>
        <taxon>Spiralia</taxon>
        <taxon>Gnathifera</taxon>
        <taxon>Rotifera</taxon>
        <taxon>Eurotatoria</taxon>
        <taxon>Bdelloidea</taxon>
        <taxon>Philodinida</taxon>
        <taxon>Philodinidae</taxon>
        <taxon>Didymodactylos</taxon>
    </lineage>
</organism>
<reference evidence="2" key="1">
    <citation type="submission" date="2021-02" db="EMBL/GenBank/DDBJ databases">
        <authorList>
            <person name="Nowell W R."/>
        </authorList>
    </citation>
    <scope>NUCLEOTIDE SEQUENCE</scope>
</reference>
<evidence type="ECO:0000313" key="4">
    <source>
        <dbReference type="EMBL" id="CAF4368020.1"/>
    </source>
</evidence>
<dbReference type="Proteomes" id="UP000682733">
    <property type="component" value="Unassembled WGS sequence"/>
</dbReference>
<comment type="caution">
    <text evidence="2">The sequence shown here is derived from an EMBL/GenBank/DDBJ whole genome shotgun (WGS) entry which is preliminary data.</text>
</comment>
<dbReference type="Proteomes" id="UP000677228">
    <property type="component" value="Unassembled WGS sequence"/>
</dbReference>
<evidence type="ECO:0000313" key="3">
    <source>
        <dbReference type="EMBL" id="CAF4172278.1"/>
    </source>
</evidence>
<dbReference type="EMBL" id="CAJOBA010045071">
    <property type="protein sequence ID" value="CAF4172278.1"/>
    <property type="molecule type" value="Genomic_DNA"/>
</dbReference>
<name>A0A815TPS0_9BILA</name>
<evidence type="ECO:0000313" key="2">
    <source>
        <dbReference type="EMBL" id="CAF1506803.1"/>
    </source>
</evidence>
<accession>A0A815TPS0</accession>